<sequence>MKGTTTWRTIHSAVLAVVACVVLSACSGSAARDAEVLSAGNADVAKVYRLAPGDKLRVNVFGHPDVSGEFEVDGDGTITFPLLGQVVSSGRSVNELKEYIATELNENYLVDPRVSVEVLNYRPFYILGQVEQPGSYPFQSGMTVRQAVALAGGFTRRAVKSEVTLIRPTSDGTVEAIADIDAQILPGDTIEVDRRFF</sequence>
<evidence type="ECO:0000256" key="2">
    <source>
        <dbReference type="SAM" id="SignalP"/>
    </source>
</evidence>
<keyword evidence="6" id="KW-1185">Reference proteome</keyword>
<evidence type="ECO:0000259" key="3">
    <source>
        <dbReference type="Pfam" id="PF02563"/>
    </source>
</evidence>
<dbReference type="GO" id="GO:0015159">
    <property type="term" value="F:polysaccharide transmembrane transporter activity"/>
    <property type="evidence" value="ECO:0007669"/>
    <property type="project" value="InterPro"/>
</dbReference>
<proteinExistence type="predicted"/>
<name>A0A369TGC4_9PROT</name>
<dbReference type="Pfam" id="PF10531">
    <property type="entry name" value="SLBB"/>
    <property type="match status" value="1"/>
</dbReference>
<gene>
    <name evidence="5" type="ORF">DRB17_05275</name>
</gene>
<evidence type="ECO:0000259" key="4">
    <source>
        <dbReference type="Pfam" id="PF10531"/>
    </source>
</evidence>
<dbReference type="PANTHER" id="PTHR33619">
    <property type="entry name" value="POLYSACCHARIDE EXPORT PROTEIN GFCE-RELATED"/>
    <property type="match status" value="1"/>
</dbReference>
<organism evidence="5 6">
    <name type="scientific">Ferruginivarius sediminum</name>
    <dbReference type="NCBI Taxonomy" id="2661937"/>
    <lineage>
        <taxon>Bacteria</taxon>
        <taxon>Pseudomonadati</taxon>
        <taxon>Pseudomonadota</taxon>
        <taxon>Alphaproteobacteria</taxon>
        <taxon>Rhodospirillales</taxon>
        <taxon>Rhodospirillaceae</taxon>
        <taxon>Ferruginivarius</taxon>
    </lineage>
</organism>
<dbReference type="Gene3D" id="3.10.560.10">
    <property type="entry name" value="Outer membrane lipoprotein wza domain like"/>
    <property type="match status" value="1"/>
</dbReference>
<accession>A0A369TGC4</accession>
<dbReference type="Gene3D" id="3.30.1950.10">
    <property type="entry name" value="wza like domain"/>
    <property type="match status" value="1"/>
</dbReference>
<dbReference type="InterPro" id="IPR019554">
    <property type="entry name" value="Soluble_ligand-bd"/>
</dbReference>
<feature type="signal peptide" evidence="2">
    <location>
        <begin position="1"/>
        <end position="30"/>
    </location>
</feature>
<dbReference type="PANTHER" id="PTHR33619:SF3">
    <property type="entry name" value="POLYSACCHARIDE EXPORT PROTEIN GFCE-RELATED"/>
    <property type="match status" value="1"/>
</dbReference>
<dbReference type="AlphaFoldDB" id="A0A369TGC4"/>
<feature type="domain" description="Soluble ligand binding" evidence="4">
    <location>
        <begin position="124"/>
        <end position="177"/>
    </location>
</feature>
<dbReference type="InterPro" id="IPR049712">
    <property type="entry name" value="Poly_export"/>
</dbReference>
<dbReference type="RefSeq" id="WP_114581128.1">
    <property type="nucleotide sequence ID" value="NZ_QPMH01000003.1"/>
</dbReference>
<dbReference type="EMBL" id="QPMH01000003">
    <property type="protein sequence ID" value="RDD63177.1"/>
    <property type="molecule type" value="Genomic_DNA"/>
</dbReference>
<dbReference type="Proteomes" id="UP000253941">
    <property type="component" value="Unassembled WGS sequence"/>
</dbReference>
<dbReference type="Pfam" id="PF02563">
    <property type="entry name" value="Poly_export"/>
    <property type="match status" value="1"/>
</dbReference>
<feature type="domain" description="Polysaccharide export protein N-terminal" evidence="3">
    <location>
        <begin position="44"/>
        <end position="118"/>
    </location>
</feature>
<comment type="caution">
    <text evidence="5">The sequence shown here is derived from an EMBL/GenBank/DDBJ whole genome shotgun (WGS) entry which is preliminary data.</text>
</comment>
<dbReference type="PROSITE" id="PS51257">
    <property type="entry name" value="PROKAR_LIPOPROTEIN"/>
    <property type="match status" value="1"/>
</dbReference>
<feature type="chain" id="PRO_5016959337" evidence="2">
    <location>
        <begin position="31"/>
        <end position="197"/>
    </location>
</feature>
<evidence type="ECO:0000313" key="5">
    <source>
        <dbReference type="EMBL" id="RDD63177.1"/>
    </source>
</evidence>
<keyword evidence="1 2" id="KW-0732">Signal</keyword>
<evidence type="ECO:0000313" key="6">
    <source>
        <dbReference type="Proteomes" id="UP000253941"/>
    </source>
</evidence>
<dbReference type="InterPro" id="IPR003715">
    <property type="entry name" value="Poly_export_N"/>
</dbReference>
<protein>
    <submittedName>
        <fullName evidence="5">Polysaccharide export protein</fullName>
    </submittedName>
</protein>
<reference evidence="5 6" key="1">
    <citation type="submission" date="2018-07" db="EMBL/GenBank/DDBJ databases">
        <title>Venubactetium sediminum gen. nov., sp. nov., isolated from a marine solar saltern.</title>
        <authorList>
            <person name="Wang S."/>
        </authorList>
    </citation>
    <scope>NUCLEOTIDE SEQUENCE [LARGE SCALE GENOMIC DNA]</scope>
    <source>
        <strain evidence="5 6">WD2A32</strain>
    </source>
</reference>
<evidence type="ECO:0000256" key="1">
    <source>
        <dbReference type="ARBA" id="ARBA00022729"/>
    </source>
</evidence>